<evidence type="ECO:0000313" key="3">
    <source>
        <dbReference type="Proteomes" id="UP000483362"/>
    </source>
</evidence>
<evidence type="ECO:0000313" key="2">
    <source>
        <dbReference type="EMBL" id="MSS16986.1"/>
    </source>
</evidence>
<dbReference type="RefSeq" id="WP_154327609.1">
    <property type="nucleotide sequence ID" value="NZ_CP045696.1"/>
</dbReference>
<accession>A0A6L5XD27</accession>
<evidence type="ECO:0000256" key="1">
    <source>
        <dbReference type="SAM" id="SignalP"/>
    </source>
</evidence>
<protein>
    <recommendedName>
        <fullName evidence="4">The GLUG motif-containing protein</fullName>
    </recommendedName>
</protein>
<feature type="chain" id="PRO_5026912311" description="The GLUG motif-containing protein" evidence="1">
    <location>
        <begin position="22"/>
        <end position="2003"/>
    </location>
</feature>
<comment type="caution">
    <text evidence="2">The sequence shown here is derived from an EMBL/GenBank/DDBJ whole genome shotgun (WGS) entry which is preliminary data.</text>
</comment>
<name>A0A6L5XD27_9BACT</name>
<reference evidence="2 3" key="1">
    <citation type="submission" date="2019-08" db="EMBL/GenBank/DDBJ databases">
        <title>In-depth cultivation of the pig gut microbiome towards novel bacterial diversity and tailored functional studies.</title>
        <authorList>
            <person name="Wylensek D."/>
            <person name="Hitch T.C.A."/>
            <person name="Clavel T."/>
        </authorList>
    </citation>
    <scope>NUCLEOTIDE SEQUENCE [LARGE SCALE GENOMIC DNA]</scope>
    <source>
        <strain evidence="2 3">Oil-RF-744-WCA-WT-10</strain>
    </source>
</reference>
<sequence>MMRKLCLILLAACLASMAGWAQELRQADVGTMRTPPSLPQQLEATGVLEATQWNQQAVPGKSGRATAGKVRLKASIADSLTLAEIDESVTGTKQASAIVTTKAYGTNQAYVYNLWGLRDTLTATYDQRAGTISINPGLVYNHPTYGPVWICPYDAKANTYSTKNPIKGTLNADGSVTLSGWGVFVTEGDYKGGSFARFKGSELEVPNAVMTDTLYDINNPSSRTTVLSYPVYIDSVSANQVSILNFSGIGAVVNAVLNPDKTVTIAPQRVLTNSMYGDFYCYSHDWNGAPLNKGSITATSTATSWTLGSWGIFSRNVLSLMARGYWNSTINFASGLVTYPEKKNLDWSGSGTEADPYVIKTLDQYLAFAESVNLGQSYQGKYIALGNDIDMSSLAEAYRPVGNESHPFEGTFDGKGYTLKNWSHTAYDESYQGLFGMAGAQSVIKNLKVDNPSLTSAGAYTGIVVGYSSGVVSNVTVTGATMKHNNSFGGGVIGAFKGTTASNLSFTGTLTGAGETGGVIGELQAGTVTDLESHGTVSVESVYSSVFHGLGGVIGGTLNKGEMHIERCYNDAMVNATASNVLTGGVVGDLAYANLSGSFNVGPVAAVCTTSRELDGTINQVGAAGGVAGRVYGSTMTDCYNSNIVINSGNNEHVGGLLGYVVKPIMTYVNGHFEGYKNPSRLTSCYNSGEVITPTMRSTQGFYGSTYADSVLVNCYFDQQVTGNVMPDPSASCIMRTAQLTSGTLPQGFDSKVWTATAGLYPALKHFATSAESHLSVSPLTFAGSETSRKVKTAFTVSSVNNIVWRIFANSSYVTSSTGLVMSGDSVKINNVNSSETMVARIDGNDKLVKMVMLETVDPTAFRGSGTQDDPYLISDKDDLIKLNEGVTVNAQTYLGDYFKQTNDIDLENATDFVGIGADGKSAHNFAGTYDGQGYTIHRLYIDSVGLNGFGKATPSKSRQYAGFFGYIGPKGVVKNLNIASDCHFYAYGYVGAIAGYNKGTIENCRNYADVTAAYTNAGGITGYQDTGSKVINCYNSGTVTVGSNRAAGIVPYSKGTTAGCQNDGLVRCTYLPDYPDDGPYNAGGIVGSTSSAAVITDNINTGTVTAYSNTAGIVTSASTGSLIARNINYGSVINGNPDDYGTGAFTARDLTTVTSGYNFENNYYDKQLGYYGAAYRAPFKGINGLLTRQLTSGEALEGIDAQQVDFAAGQYPVLKRFKDEPAAVAHRNMVVTLPDDETIDDVRHTAALSDTASWSLVKAQQFAIEDGNRLTVAIAGDTALRDTLTASLGGYTKVIPLRAQPIAFTGSGTKADPYQIRSKADMLLLASYTNDADYAFTGRYFKVMNDIDFDTTAYVPVAVKLHKLDADFDGNGKKFLNINYTSDYRLSTGRYFALIGNVGENGRVHNVNLASGYMAAYGSTGGIAGRVYGTVDSCESHITVSTTKDDGFGGIAGRVMGGGKVTNCKGYAKFDAKYDNVGGIVYDVLRGGLVENCENYSDINAPYTGVAGIAAENAGTISNCVNHGAIAGKGSVGGIVGVSLGGDVLLNCRNEGTVTATGSEAGGILASTTNRSDSIIIAGCSNTAAVSANKYAGGLVGYAYVKMLVDSCYNKGDVSTVAKYAAGLLSYAYTGSRFTHCYNTGTVIGGGDYAGGLVADVNGEDFVVSDCVNYGDVMGSGMYGSGISSSYEGVMERVVNYGHVESDSYAAGITGYASDAKYVNCVNYGDVAMTGTTRDYAPAGGLMALNRASSMTNCYNLGKVTSTAYASGLIGDARDDTSYGPFNVRNCYTAGEISGPDSSYVSHVTASTDDEVLLDSVYYDITVNRTVPYSNIDSTGIALSTREMVHAALGDAYVERVGMYPVLAELADSVLSNWYAATVVLPEGFGPDSVAGPFIVGDPEGTTWTASPEIVTIDGNVATPTATGEVTLTKTCGTHTRSYRLVVTMTTGVTDVDASDAAIVAREYFNLNGQSLGTKRPESAGIYIERDRYSNGAARARKIVVK</sequence>
<gene>
    <name evidence="2" type="ORF">FYJ29_04300</name>
</gene>
<dbReference type="Proteomes" id="UP000483362">
    <property type="component" value="Unassembled WGS sequence"/>
</dbReference>
<dbReference type="EMBL" id="VULT01000005">
    <property type="protein sequence ID" value="MSS16986.1"/>
    <property type="molecule type" value="Genomic_DNA"/>
</dbReference>
<feature type="signal peptide" evidence="1">
    <location>
        <begin position="1"/>
        <end position="21"/>
    </location>
</feature>
<proteinExistence type="predicted"/>
<organism evidence="2 3">
    <name type="scientific">Sodaliphilus pleomorphus</name>
    <dbReference type="NCBI Taxonomy" id="2606626"/>
    <lineage>
        <taxon>Bacteria</taxon>
        <taxon>Pseudomonadati</taxon>
        <taxon>Bacteroidota</taxon>
        <taxon>Bacteroidia</taxon>
        <taxon>Bacteroidales</taxon>
        <taxon>Muribaculaceae</taxon>
        <taxon>Sodaliphilus</taxon>
    </lineage>
</organism>
<keyword evidence="3" id="KW-1185">Reference proteome</keyword>
<evidence type="ECO:0008006" key="4">
    <source>
        <dbReference type="Google" id="ProtNLM"/>
    </source>
</evidence>
<dbReference type="Gene3D" id="2.160.20.110">
    <property type="match status" value="4"/>
</dbReference>
<keyword evidence="1" id="KW-0732">Signal</keyword>